<dbReference type="Proteomes" id="UP001432322">
    <property type="component" value="Unassembled WGS sequence"/>
</dbReference>
<proteinExistence type="inferred from homology"/>
<feature type="region of interest" description="Disordered" evidence="8">
    <location>
        <begin position="15"/>
        <end position="52"/>
    </location>
</feature>
<dbReference type="PROSITE" id="PS00108">
    <property type="entry name" value="PROTEIN_KINASE_ST"/>
    <property type="match status" value="1"/>
</dbReference>
<dbReference type="GO" id="GO:0005524">
    <property type="term" value="F:ATP binding"/>
    <property type="evidence" value="ECO:0007669"/>
    <property type="project" value="UniProtKB-KW"/>
</dbReference>
<dbReference type="InterPro" id="IPR000719">
    <property type="entry name" value="Prot_kinase_dom"/>
</dbReference>
<sequence>MRFGFSDAVNFIPGRRAASSDTRNRSERDESVSPTKPLAPSTPPPGLRLKPQLNLPIGAATSPLPRKVMERAAHLGIVATPLIMPPDDEMSPSARERRERARKLQEIKKKANILRIFGEGQMNVSSLDELSHRRRIGEGNYGSVDEYTFKGQVMAVKRIFLQGGRDKENTKNVLMEISFAMTDHRHDNIVNSYGFLYFEDTFFICMERVASCLNKIQLRTNNAPVPHNVLQRIIADVILGLKCLKENFNILHRDVKPSNILISMDGVGKICDFGIAGFLENSLAHSESVGCPIYMAPERFDKNPAESSMALNSSNYDVRSDIWSLGITQVELARGRHPYVGGLEFEMITRVLDSDPPFIPYNDDRFSNEMAEFSQRVLAKKPRLRPKYPELVQLVYVINGIHMAHEVVAEWLQDIMTIRDDDATESGENSTKSDG</sequence>
<dbReference type="GO" id="GO:0004708">
    <property type="term" value="F:MAP kinase kinase activity"/>
    <property type="evidence" value="ECO:0007669"/>
    <property type="project" value="UniProtKB-EC"/>
</dbReference>
<feature type="non-terminal residue" evidence="10">
    <location>
        <position position="435"/>
    </location>
</feature>
<evidence type="ECO:0000313" key="10">
    <source>
        <dbReference type="EMBL" id="GMT32408.1"/>
    </source>
</evidence>
<feature type="domain" description="Protein kinase" evidence="9">
    <location>
        <begin position="130"/>
        <end position="408"/>
    </location>
</feature>
<dbReference type="EMBL" id="BTSY01000006">
    <property type="protein sequence ID" value="GMT32408.1"/>
    <property type="molecule type" value="Genomic_DNA"/>
</dbReference>
<keyword evidence="11" id="KW-1185">Reference proteome</keyword>
<keyword evidence="1" id="KW-0723">Serine/threonine-protein kinase</keyword>
<evidence type="ECO:0000256" key="6">
    <source>
        <dbReference type="ARBA" id="ARBA00038035"/>
    </source>
</evidence>
<comment type="caution">
    <text evidence="10">The sequence shown here is derived from an EMBL/GenBank/DDBJ whole genome shotgun (WGS) entry which is preliminary data.</text>
</comment>
<evidence type="ECO:0000259" key="9">
    <source>
        <dbReference type="PROSITE" id="PS50011"/>
    </source>
</evidence>
<keyword evidence="3" id="KW-0547">Nucleotide-binding</keyword>
<protein>
    <recommendedName>
        <fullName evidence="7">mitogen-activated protein kinase kinase</fullName>
        <ecNumber evidence="7">2.7.12.2</ecNumber>
    </recommendedName>
</protein>
<reference evidence="10" key="1">
    <citation type="submission" date="2023-10" db="EMBL/GenBank/DDBJ databases">
        <title>Genome assembly of Pristionchus species.</title>
        <authorList>
            <person name="Yoshida K."/>
            <person name="Sommer R.J."/>
        </authorList>
    </citation>
    <scope>NUCLEOTIDE SEQUENCE</scope>
    <source>
        <strain evidence="10">RS5133</strain>
    </source>
</reference>
<dbReference type="GO" id="GO:0004674">
    <property type="term" value="F:protein serine/threonine kinase activity"/>
    <property type="evidence" value="ECO:0007669"/>
    <property type="project" value="UniProtKB-KW"/>
</dbReference>
<feature type="compositionally biased region" description="Basic and acidic residues" evidence="8">
    <location>
        <begin position="22"/>
        <end position="31"/>
    </location>
</feature>
<evidence type="ECO:0000256" key="8">
    <source>
        <dbReference type="SAM" id="MobiDB-lite"/>
    </source>
</evidence>
<dbReference type="PROSITE" id="PS50011">
    <property type="entry name" value="PROTEIN_KINASE_DOM"/>
    <property type="match status" value="1"/>
</dbReference>
<keyword evidence="5" id="KW-0067">ATP-binding</keyword>
<name>A0AAV5WP61_9BILA</name>
<evidence type="ECO:0000256" key="4">
    <source>
        <dbReference type="ARBA" id="ARBA00022777"/>
    </source>
</evidence>
<evidence type="ECO:0000313" key="11">
    <source>
        <dbReference type="Proteomes" id="UP001432322"/>
    </source>
</evidence>
<dbReference type="Gene3D" id="1.10.510.10">
    <property type="entry name" value="Transferase(Phosphotransferase) domain 1"/>
    <property type="match status" value="1"/>
</dbReference>
<dbReference type="PANTHER" id="PTHR48013">
    <property type="entry name" value="DUAL SPECIFICITY MITOGEN-ACTIVATED PROTEIN KINASE KINASE 5-RELATED"/>
    <property type="match status" value="1"/>
</dbReference>
<dbReference type="Gene3D" id="3.30.200.20">
    <property type="entry name" value="Phosphorylase Kinase, domain 1"/>
    <property type="match status" value="1"/>
</dbReference>
<dbReference type="Pfam" id="PF00069">
    <property type="entry name" value="Pkinase"/>
    <property type="match status" value="1"/>
</dbReference>
<evidence type="ECO:0000256" key="3">
    <source>
        <dbReference type="ARBA" id="ARBA00022741"/>
    </source>
</evidence>
<dbReference type="InterPro" id="IPR008271">
    <property type="entry name" value="Ser/Thr_kinase_AS"/>
</dbReference>
<organism evidence="10 11">
    <name type="scientific">Pristionchus fissidentatus</name>
    <dbReference type="NCBI Taxonomy" id="1538716"/>
    <lineage>
        <taxon>Eukaryota</taxon>
        <taxon>Metazoa</taxon>
        <taxon>Ecdysozoa</taxon>
        <taxon>Nematoda</taxon>
        <taxon>Chromadorea</taxon>
        <taxon>Rhabditida</taxon>
        <taxon>Rhabditina</taxon>
        <taxon>Diplogasteromorpha</taxon>
        <taxon>Diplogasteroidea</taxon>
        <taxon>Neodiplogasteridae</taxon>
        <taxon>Pristionchus</taxon>
    </lineage>
</organism>
<dbReference type="AlphaFoldDB" id="A0AAV5WP61"/>
<accession>A0AAV5WP61</accession>
<evidence type="ECO:0000256" key="2">
    <source>
        <dbReference type="ARBA" id="ARBA00022679"/>
    </source>
</evidence>
<gene>
    <name evidence="10" type="ORF">PFISCL1PPCAC_23705</name>
</gene>
<keyword evidence="2" id="KW-0808">Transferase</keyword>
<dbReference type="FunFam" id="3.30.200.20:FF:000040">
    <property type="entry name" value="Dual specificity mitogen-activated protein kinase kinase"/>
    <property type="match status" value="1"/>
</dbReference>
<evidence type="ECO:0000256" key="7">
    <source>
        <dbReference type="ARBA" id="ARBA00038999"/>
    </source>
</evidence>
<dbReference type="EC" id="2.7.12.2" evidence="7"/>
<dbReference type="InterPro" id="IPR011009">
    <property type="entry name" value="Kinase-like_dom_sf"/>
</dbReference>
<evidence type="ECO:0000256" key="5">
    <source>
        <dbReference type="ARBA" id="ARBA00022840"/>
    </source>
</evidence>
<dbReference type="GO" id="GO:0051403">
    <property type="term" value="P:stress-activated MAPK cascade"/>
    <property type="evidence" value="ECO:0007669"/>
    <property type="project" value="TreeGrafter"/>
</dbReference>
<dbReference type="SMART" id="SM00220">
    <property type="entry name" value="S_TKc"/>
    <property type="match status" value="1"/>
</dbReference>
<comment type="similarity">
    <text evidence="6">Belongs to the protein kinase superfamily. STE Ser/Thr protein kinase family. MAP kinase kinase subfamily.</text>
</comment>
<keyword evidence="4" id="KW-0418">Kinase</keyword>
<evidence type="ECO:0000256" key="1">
    <source>
        <dbReference type="ARBA" id="ARBA00022527"/>
    </source>
</evidence>
<dbReference type="SUPFAM" id="SSF56112">
    <property type="entry name" value="Protein kinase-like (PK-like)"/>
    <property type="match status" value="1"/>
</dbReference>
<dbReference type="PANTHER" id="PTHR48013:SF11">
    <property type="entry name" value="LICORNE"/>
    <property type="match status" value="1"/>
</dbReference>